<dbReference type="EMBL" id="GG692400">
    <property type="protein sequence ID" value="EER31684.1"/>
    <property type="molecule type" value="Genomic_DNA"/>
</dbReference>
<evidence type="ECO:0000313" key="2">
    <source>
        <dbReference type="EMBL" id="EER31684.1"/>
    </source>
</evidence>
<dbReference type="GeneID" id="8299834"/>
<dbReference type="Proteomes" id="UP000002037">
    <property type="component" value="Unassembled WGS sequence"/>
</dbReference>
<dbReference type="VEuPathDB" id="FungiDB:CTRG_04467"/>
<proteinExistence type="predicted"/>
<name>C5MEH4_CANTT</name>
<organism evidence="2 3">
    <name type="scientific">Candida tropicalis (strain ATCC MYA-3404 / T1)</name>
    <name type="common">Yeast</name>
    <dbReference type="NCBI Taxonomy" id="294747"/>
    <lineage>
        <taxon>Eukaryota</taxon>
        <taxon>Fungi</taxon>
        <taxon>Dikarya</taxon>
        <taxon>Ascomycota</taxon>
        <taxon>Saccharomycotina</taxon>
        <taxon>Pichiomycetes</taxon>
        <taxon>Debaryomycetaceae</taxon>
        <taxon>Candida/Lodderomyces clade</taxon>
        <taxon>Candida</taxon>
    </lineage>
</organism>
<keyword evidence="1" id="KW-0812">Transmembrane</keyword>
<gene>
    <name evidence="2" type="ORF">CTRG_04467</name>
</gene>
<dbReference type="AlphaFoldDB" id="C5MEH4"/>
<evidence type="ECO:0000256" key="1">
    <source>
        <dbReference type="SAM" id="Phobius"/>
    </source>
</evidence>
<dbReference type="RefSeq" id="XP_002550169.1">
    <property type="nucleotide sequence ID" value="XM_002550123.1"/>
</dbReference>
<keyword evidence="1" id="KW-0472">Membrane</keyword>
<evidence type="ECO:0000313" key="3">
    <source>
        <dbReference type="Proteomes" id="UP000002037"/>
    </source>
</evidence>
<accession>C5MEH4</accession>
<protein>
    <submittedName>
        <fullName evidence="2">Uncharacterized protein</fullName>
    </submittedName>
</protein>
<keyword evidence="1" id="KW-1133">Transmembrane helix</keyword>
<feature type="transmembrane region" description="Helical" evidence="1">
    <location>
        <begin position="12"/>
        <end position="35"/>
    </location>
</feature>
<dbReference type="HOGENOM" id="CLU_2026425_0_0_1"/>
<dbReference type="KEGG" id="ctp:CTRG_04467"/>
<keyword evidence="3" id="KW-1185">Reference proteome</keyword>
<sequence length="122" mass="13801">MDPSSSCLKILISTLCFCSSPHFFLLNVFFLLGCLNQTFAAAYKNIEGLTVAATFYFSHFVFSTGCSCNSRASVYNHPPPPSNTKNIPSRHFTSEMCLPFLFFKFLLVPYIQNNLTSIRYEN</sequence>
<reference evidence="2 3" key="1">
    <citation type="journal article" date="2009" name="Nature">
        <title>Evolution of pathogenicity and sexual reproduction in eight Candida genomes.</title>
        <authorList>
            <person name="Butler G."/>
            <person name="Rasmussen M.D."/>
            <person name="Lin M.F."/>
            <person name="Santos M.A."/>
            <person name="Sakthikumar S."/>
            <person name="Munro C.A."/>
            <person name="Rheinbay E."/>
            <person name="Grabherr M."/>
            <person name="Forche A."/>
            <person name="Reedy J.L."/>
            <person name="Agrafioti I."/>
            <person name="Arnaud M.B."/>
            <person name="Bates S."/>
            <person name="Brown A.J."/>
            <person name="Brunke S."/>
            <person name="Costanzo M.C."/>
            <person name="Fitzpatrick D.A."/>
            <person name="de Groot P.W."/>
            <person name="Harris D."/>
            <person name="Hoyer L.L."/>
            <person name="Hube B."/>
            <person name="Klis F.M."/>
            <person name="Kodira C."/>
            <person name="Lennard N."/>
            <person name="Logue M.E."/>
            <person name="Martin R."/>
            <person name="Neiman A.M."/>
            <person name="Nikolaou E."/>
            <person name="Quail M.A."/>
            <person name="Quinn J."/>
            <person name="Santos M.C."/>
            <person name="Schmitzberger F.F."/>
            <person name="Sherlock G."/>
            <person name="Shah P."/>
            <person name="Silverstein K.A."/>
            <person name="Skrzypek M.S."/>
            <person name="Soll D."/>
            <person name="Staggs R."/>
            <person name="Stansfield I."/>
            <person name="Stumpf M.P."/>
            <person name="Sudbery P.E."/>
            <person name="Srikantha T."/>
            <person name="Zeng Q."/>
            <person name="Berman J."/>
            <person name="Berriman M."/>
            <person name="Heitman J."/>
            <person name="Gow N.A."/>
            <person name="Lorenz M.C."/>
            <person name="Birren B.W."/>
            <person name="Kellis M."/>
            <person name="Cuomo C.A."/>
        </authorList>
    </citation>
    <scope>NUCLEOTIDE SEQUENCE [LARGE SCALE GENOMIC DNA]</scope>
    <source>
        <strain evidence="3">ATCC MYA-3404 / T1</strain>
    </source>
</reference>